<dbReference type="EMBL" id="JARJBC010000022">
    <property type="protein sequence ID" value="MDF3293086.1"/>
    <property type="molecule type" value="Genomic_DNA"/>
</dbReference>
<dbReference type="PANTHER" id="PTHR39515">
    <property type="entry name" value="CONSERVED PROTEIN"/>
    <property type="match status" value="1"/>
</dbReference>
<sequence length="166" mass="17349">MNSALPNEQAPSPDELAAHLRAAVGALVRSTRTVDRLAPIPAAVLDLLDVRGPMTTADLAASRGVRHQTMAATVKELTDAGFLAVGPDPDDARKKILTLTTAGKSAIDADRRQRVSALAEALDAALDEDDRRLMAHALHLIDRVTATVAGAHPSPTGGNEPLTGAW</sequence>
<dbReference type="SMART" id="SM00347">
    <property type="entry name" value="HTH_MARR"/>
    <property type="match status" value="1"/>
</dbReference>
<dbReference type="RefSeq" id="WP_276096053.1">
    <property type="nucleotide sequence ID" value="NZ_JARJBC010000022.1"/>
</dbReference>
<dbReference type="PANTHER" id="PTHR39515:SF2">
    <property type="entry name" value="HTH-TYPE TRANSCRIPTIONAL REGULATOR RV0880"/>
    <property type="match status" value="1"/>
</dbReference>
<evidence type="ECO:0000313" key="3">
    <source>
        <dbReference type="Proteomes" id="UP001216579"/>
    </source>
</evidence>
<evidence type="ECO:0000313" key="2">
    <source>
        <dbReference type="EMBL" id="MDF3293086.1"/>
    </source>
</evidence>
<dbReference type="SUPFAM" id="SSF46785">
    <property type="entry name" value="Winged helix' DNA-binding domain"/>
    <property type="match status" value="1"/>
</dbReference>
<dbReference type="InterPro" id="IPR036390">
    <property type="entry name" value="WH_DNA-bd_sf"/>
</dbReference>
<dbReference type="Pfam" id="PF12802">
    <property type="entry name" value="MarR_2"/>
    <property type="match status" value="1"/>
</dbReference>
<organism evidence="2 3">
    <name type="scientific">Streptomyces silvisoli</name>
    <dbReference type="NCBI Taxonomy" id="3034235"/>
    <lineage>
        <taxon>Bacteria</taxon>
        <taxon>Bacillati</taxon>
        <taxon>Actinomycetota</taxon>
        <taxon>Actinomycetes</taxon>
        <taxon>Kitasatosporales</taxon>
        <taxon>Streptomycetaceae</taxon>
        <taxon>Streptomyces</taxon>
    </lineage>
</organism>
<reference evidence="2 3" key="1">
    <citation type="submission" date="2023-03" db="EMBL/GenBank/DDBJ databases">
        <title>Draft genome sequence of Streptomyces sp. RB6PN23 isolated from peat swamp forest in Thailand.</title>
        <authorList>
            <person name="Klaysubun C."/>
            <person name="Duangmal K."/>
        </authorList>
    </citation>
    <scope>NUCLEOTIDE SEQUENCE [LARGE SCALE GENOMIC DNA]</scope>
    <source>
        <strain evidence="2 3">RB6PN23</strain>
    </source>
</reference>
<dbReference type="InterPro" id="IPR000835">
    <property type="entry name" value="HTH_MarR-typ"/>
</dbReference>
<gene>
    <name evidence="2" type="ORF">P3G67_28520</name>
</gene>
<name>A0ABT5ZTE2_9ACTN</name>
<dbReference type="InterPro" id="IPR036388">
    <property type="entry name" value="WH-like_DNA-bd_sf"/>
</dbReference>
<feature type="domain" description="HTH marR-type" evidence="1">
    <location>
        <begin position="13"/>
        <end position="146"/>
    </location>
</feature>
<proteinExistence type="predicted"/>
<dbReference type="Proteomes" id="UP001216579">
    <property type="component" value="Unassembled WGS sequence"/>
</dbReference>
<dbReference type="Gene3D" id="1.10.10.10">
    <property type="entry name" value="Winged helix-like DNA-binding domain superfamily/Winged helix DNA-binding domain"/>
    <property type="match status" value="1"/>
</dbReference>
<accession>A0ABT5ZTE2</accession>
<evidence type="ECO:0000259" key="1">
    <source>
        <dbReference type="PROSITE" id="PS50995"/>
    </source>
</evidence>
<protein>
    <submittedName>
        <fullName evidence="2">MarR family transcriptional regulator</fullName>
    </submittedName>
</protein>
<comment type="caution">
    <text evidence="2">The sequence shown here is derived from an EMBL/GenBank/DDBJ whole genome shotgun (WGS) entry which is preliminary data.</text>
</comment>
<keyword evidence="3" id="KW-1185">Reference proteome</keyword>
<dbReference type="InterPro" id="IPR052526">
    <property type="entry name" value="HTH-type_Bedaq_tolerance"/>
</dbReference>
<dbReference type="PROSITE" id="PS50995">
    <property type="entry name" value="HTH_MARR_2"/>
    <property type="match status" value="1"/>
</dbReference>